<evidence type="ECO:0008006" key="4">
    <source>
        <dbReference type="Google" id="ProtNLM"/>
    </source>
</evidence>
<dbReference type="OrthoDB" id="3481074at2"/>
<dbReference type="EMBL" id="RJKE01000001">
    <property type="protein sequence ID" value="ROO84120.1"/>
    <property type="molecule type" value="Genomic_DNA"/>
</dbReference>
<dbReference type="RefSeq" id="WP_123663772.1">
    <property type="nucleotide sequence ID" value="NZ_RJKE01000001.1"/>
</dbReference>
<keyword evidence="1" id="KW-0732">Signal</keyword>
<gene>
    <name evidence="2" type="ORF">EDD29_1637</name>
</gene>
<evidence type="ECO:0000313" key="2">
    <source>
        <dbReference type="EMBL" id="ROO84120.1"/>
    </source>
</evidence>
<reference evidence="2 3" key="1">
    <citation type="submission" date="2018-11" db="EMBL/GenBank/DDBJ databases">
        <title>Sequencing the genomes of 1000 actinobacteria strains.</title>
        <authorList>
            <person name="Klenk H.-P."/>
        </authorList>
    </citation>
    <scope>NUCLEOTIDE SEQUENCE [LARGE SCALE GENOMIC DNA]</scope>
    <source>
        <strain evidence="2 3">DSM 44254</strain>
    </source>
</reference>
<name>A0A3N1CS29_9ACTN</name>
<comment type="caution">
    <text evidence="2">The sequence shown here is derived from an EMBL/GenBank/DDBJ whole genome shotgun (WGS) entry which is preliminary data.</text>
</comment>
<keyword evidence="3" id="KW-1185">Reference proteome</keyword>
<evidence type="ECO:0000256" key="1">
    <source>
        <dbReference type="SAM" id="SignalP"/>
    </source>
</evidence>
<feature type="signal peptide" evidence="1">
    <location>
        <begin position="1"/>
        <end position="27"/>
    </location>
</feature>
<evidence type="ECO:0000313" key="3">
    <source>
        <dbReference type="Proteomes" id="UP000272400"/>
    </source>
</evidence>
<dbReference type="Proteomes" id="UP000272400">
    <property type="component" value="Unassembled WGS sequence"/>
</dbReference>
<accession>A0A3N1CS29</accession>
<feature type="chain" id="PRO_5018328695" description="Secreted protein" evidence="1">
    <location>
        <begin position="28"/>
        <end position="197"/>
    </location>
</feature>
<organism evidence="2 3">
    <name type="scientific">Actinocorallia herbida</name>
    <dbReference type="NCBI Taxonomy" id="58109"/>
    <lineage>
        <taxon>Bacteria</taxon>
        <taxon>Bacillati</taxon>
        <taxon>Actinomycetota</taxon>
        <taxon>Actinomycetes</taxon>
        <taxon>Streptosporangiales</taxon>
        <taxon>Thermomonosporaceae</taxon>
        <taxon>Actinocorallia</taxon>
    </lineage>
</organism>
<proteinExistence type="predicted"/>
<protein>
    <recommendedName>
        <fullName evidence="4">Secreted protein</fullName>
    </recommendedName>
</protein>
<sequence>MARIQKAVGLMGAAALAAAVVSTPAHAVGTVINWDTGTAYSGTAKAALSGSLVISGGGTTTCTSSTLGGTVTSAGALTISSASVTGCSGTASAITPLGLNWTGAVNYTGTPTDGTVTLNGFSMRATVLGVNCTYGANITAPASNPVGAGQAKVTLSGITIPKTAGIFLCPSSATITTGVYDLTGLSGSTVVRLGMTP</sequence>
<dbReference type="AlphaFoldDB" id="A0A3N1CS29"/>